<evidence type="ECO:0000313" key="9">
    <source>
        <dbReference type="Proteomes" id="UP001595887"/>
    </source>
</evidence>
<feature type="signal peptide" evidence="7">
    <location>
        <begin position="1"/>
        <end position="24"/>
    </location>
</feature>
<evidence type="ECO:0000256" key="6">
    <source>
        <dbReference type="SAM" id="MobiDB-lite"/>
    </source>
</evidence>
<dbReference type="Pfam" id="PF06629">
    <property type="entry name" value="MipA"/>
    <property type="match status" value="1"/>
</dbReference>
<dbReference type="EMBL" id="JBHSDH010000011">
    <property type="protein sequence ID" value="MFC4291409.1"/>
    <property type="molecule type" value="Genomic_DNA"/>
</dbReference>
<keyword evidence="4" id="KW-0472">Membrane</keyword>
<reference evidence="9" key="1">
    <citation type="journal article" date="2019" name="Int. J. Syst. Evol. Microbiol.">
        <title>The Global Catalogue of Microorganisms (GCM) 10K type strain sequencing project: providing services to taxonomists for standard genome sequencing and annotation.</title>
        <authorList>
            <consortium name="The Broad Institute Genomics Platform"/>
            <consortium name="The Broad Institute Genome Sequencing Center for Infectious Disease"/>
            <person name="Wu L."/>
            <person name="Ma J."/>
        </authorList>
    </citation>
    <scope>NUCLEOTIDE SEQUENCE [LARGE SCALE GENOMIC DNA]</scope>
    <source>
        <strain evidence="9">CECT 8531</strain>
    </source>
</reference>
<dbReference type="RefSeq" id="WP_381421227.1">
    <property type="nucleotide sequence ID" value="NZ_JBHSDH010000011.1"/>
</dbReference>
<evidence type="ECO:0000256" key="7">
    <source>
        <dbReference type="SAM" id="SignalP"/>
    </source>
</evidence>
<comment type="similarity">
    <text evidence="2">Belongs to the MipA/OmpV family.</text>
</comment>
<name>A0ABV8RFE8_9SPHN</name>
<organism evidence="8 9">
    <name type="scientific">Sphingorhabdus arenilitoris</name>
    <dbReference type="NCBI Taxonomy" id="1490041"/>
    <lineage>
        <taxon>Bacteria</taxon>
        <taxon>Pseudomonadati</taxon>
        <taxon>Pseudomonadota</taxon>
        <taxon>Alphaproteobacteria</taxon>
        <taxon>Sphingomonadales</taxon>
        <taxon>Sphingomonadaceae</taxon>
        <taxon>Sphingorhabdus</taxon>
    </lineage>
</organism>
<evidence type="ECO:0000256" key="1">
    <source>
        <dbReference type="ARBA" id="ARBA00004442"/>
    </source>
</evidence>
<keyword evidence="5" id="KW-0998">Cell outer membrane</keyword>
<gene>
    <name evidence="8" type="ORF">ACFOWX_03165</name>
</gene>
<dbReference type="InterPro" id="IPR010583">
    <property type="entry name" value="MipA"/>
</dbReference>
<proteinExistence type="inferred from homology"/>
<feature type="compositionally biased region" description="Polar residues" evidence="6">
    <location>
        <begin position="25"/>
        <end position="38"/>
    </location>
</feature>
<feature type="chain" id="PRO_5045337721" evidence="7">
    <location>
        <begin position="25"/>
        <end position="313"/>
    </location>
</feature>
<keyword evidence="9" id="KW-1185">Reference proteome</keyword>
<dbReference type="Proteomes" id="UP001595887">
    <property type="component" value="Unassembled WGS sequence"/>
</dbReference>
<evidence type="ECO:0000256" key="4">
    <source>
        <dbReference type="ARBA" id="ARBA00023136"/>
    </source>
</evidence>
<comment type="subcellular location">
    <subcellularLocation>
        <location evidence="1">Cell outer membrane</location>
    </subcellularLocation>
</comment>
<evidence type="ECO:0000256" key="2">
    <source>
        <dbReference type="ARBA" id="ARBA00005722"/>
    </source>
</evidence>
<accession>A0ABV8RFE8</accession>
<evidence type="ECO:0000313" key="8">
    <source>
        <dbReference type="EMBL" id="MFC4291409.1"/>
    </source>
</evidence>
<evidence type="ECO:0000256" key="3">
    <source>
        <dbReference type="ARBA" id="ARBA00022729"/>
    </source>
</evidence>
<dbReference type="PANTHER" id="PTHR38776">
    <property type="entry name" value="MLTA-INTERACTING PROTEIN-RELATED"/>
    <property type="match status" value="1"/>
</dbReference>
<evidence type="ECO:0000256" key="5">
    <source>
        <dbReference type="ARBA" id="ARBA00023237"/>
    </source>
</evidence>
<feature type="compositionally biased region" description="Pro residues" evidence="6">
    <location>
        <begin position="41"/>
        <end position="52"/>
    </location>
</feature>
<dbReference type="PANTHER" id="PTHR38776:SF1">
    <property type="entry name" value="MLTA-INTERACTING PROTEIN-RELATED"/>
    <property type="match status" value="1"/>
</dbReference>
<comment type="caution">
    <text evidence="8">The sequence shown here is derived from an EMBL/GenBank/DDBJ whole genome shotgun (WGS) entry which is preliminary data.</text>
</comment>
<keyword evidence="3 7" id="KW-0732">Signal</keyword>
<feature type="region of interest" description="Disordered" evidence="6">
    <location>
        <begin position="25"/>
        <end position="53"/>
    </location>
</feature>
<protein>
    <submittedName>
        <fullName evidence="8">MipA/OmpV family protein</fullName>
    </submittedName>
</protein>
<sequence>MNNIAPKLSAQLLLCSIATPFAYAQSSPSTPVSDTTETAPPAGPPAGGPPPGLADSIFARDWITIGIGGGIRPSYEGSDDYNFGPAPLIQGSVDGFDFGARGPGLFVDVIRDGGRDERGQQKKIQFLLGPQVQLRLDRNNRIGDDVVALLGERDIGVEVGFTSGVSFRELLTPFDSLSFTLDAGWDVAGAHDGRVVRASVGYSTPLSRAAFANVSLSATHVDDNYADTYYSIDTAGSVASGLPVFDADGGVKSVGSFLVLGYDLSGNALDGGFSLFGLSSYTRLLGDAKRTPITSIRGDANQWFVGGGVAYSF</sequence>